<feature type="signal peptide" evidence="4">
    <location>
        <begin position="1"/>
        <end position="20"/>
    </location>
</feature>
<keyword evidence="7" id="KW-1185">Reference proteome</keyword>
<evidence type="ECO:0000256" key="1">
    <source>
        <dbReference type="ARBA" id="ARBA00005695"/>
    </source>
</evidence>
<dbReference type="InterPro" id="IPR023765">
    <property type="entry name" value="SBP_5_CS"/>
</dbReference>
<name>A0ABU1NH53_9BURK</name>
<dbReference type="Proteomes" id="UP001184230">
    <property type="component" value="Unassembled WGS sequence"/>
</dbReference>
<dbReference type="PIRSF" id="PIRSF002741">
    <property type="entry name" value="MppA"/>
    <property type="match status" value="1"/>
</dbReference>
<dbReference type="InterPro" id="IPR039424">
    <property type="entry name" value="SBP_5"/>
</dbReference>
<comment type="caution">
    <text evidence="6">The sequence shown here is derived from an EMBL/GenBank/DDBJ whole genome shotgun (WGS) entry which is preliminary data.</text>
</comment>
<evidence type="ECO:0000256" key="2">
    <source>
        <dbReference type="ARBA" id="ARBA00022448"/>
    </source>
</evidence>
<evidence type="ECO:0000256" key="4">
    <source>
        <dbReference type="SAM" id="SignalP"/>
    </source>
</evidence>
<feature type="chain" id="PRO_5047375387" evidence="4">
    <location>
        <begin position="21"/>
        <end position="525"/>
    </location>
</feature>
<accession>A0ABU1NH53</accession>
<evidence type="ECO:0000256" key="3">
    <source>
        <dbReference type="ARBA" id="ARBA00022729"/>
    </source>
</evidence>
<dbReference type="Gene3D" id="3.10.105.10">
    <property type="entry name" value="Dipeptide-binding Protein, Domain 3"/>
    <property type="match status" value="1"/>
</dbReference>
<feature type="domain" description="Solute-binding protein family 5" evidence="5">
    <location>
        <begin position="70"/>
        <end position="437"/>
    </location>
</feature>
<dbReference type="PANTHER" id="PTHR30290">
    <property type="entry name" value="PERIPLASMIC BINDING COMPONENT OF ABC TRANSPORTER"/>
    <property type="match status" value="1"/>
</dbReference>
<reference evidence="6 7" key="1">
    <citation type="submission" date="2023-07" db="EMBL/GenBank/DDBJ databases">
        <title>Sorghum-associated microbial communities from plants grown in Nebraska, USA.</title>
        <authorList>
            <person name="Schachtman D."/>
        </authorList>
    </citation>
    <scope>NUCLEOTIDE SEQUENCE [LARGE SCALE GENOMIC DNA]</scope>
    <source>
        <strain evidence="6 7">DS1781</strain>
    </source>
</reference>
<dbReference type="CDD" id="cd08498">
    <property type="entry name" value="PBP2_NikA_DppA_OppA_like_2"/>
    <property type="match status" value="1"/>
</dbReference>
<gene>
    <name evidence="6" type="ORF">J2739_003571</name>
</gene>
<sequence length="525" mass="57260">MRWRQGRLRDWLCAASVALAACALPAQELRIGLASNPGTVDPHFYNNDAVSAVVSHAYETLVALDPDTRLVPALATSWRAVDDRTWEFKLRDGVKFHDGSSLSAEDVLFSLDRPAAIANSPSSFATYTRSITGKKAIDRLTVQLTTAAPAPLLPNDLTRIFIVSKKAAEKASTDDFNQVKVDAGTGPFRLVKFSPGASVQFARYDGYWGAKPAWSALTLRMLPADAARMSALLSGDVQLVENVQANLVAQFRQNKDLSVFDKVSSRVMFLYTDHRDSSPFVTDKEGRPLARNPLKDARVRHAISKLIDRKVLAERVLDRLAVPTANIAAPGMFGFNPKLEPEPADVAGARRLLAQAGYPEGFGLTLFGPNDRYINDEQVVQAIGQMLTRGGIATRVQVSPMSTYVGRASKKELGFGLLGWGVGGGEPSGAMRGLLGTPDREKGMGATNWSSYASPQFDALLTEALRTVDDRKREQLLQDAAEQALAKDFAIIPLYHQVATWAGRKGIAFVPRVDEFTLAYQVRPD</sequence>
<proteinExistence type="inferred from homology"/>
<protein>
    <submittedName>
        <fullName evidence="6">Peptide/nickel transport system substrate-binding protein</fullName>
    </submittedName>
</protein>
<dbReference type="PROSITE" id="PS01040">
    <property type="entry name" value="SBP_BACTERIAL_5"/>
    <property type="match status" value="1"/>
</dbReference>
<dbReference type="SUPFAM" id="SSF53850">
    <property type="entry name" value="Periplasmic binding protein-like II"/>
    <property type="match status" value="1"/>
</dbReference>
<dbReference type="Gene3D" id="3.40.190.10">
    <property type="entry name" value="Periplasmic binding protein-like II"/>
    <property type="match status" value="1"/>
</dbReference>
<keyword evidence="3 4" id="KW-0732">Signal</keyword>
<organism evidence="6 7">
    <name type="scientific">Variovorax soli</name>
    <dbReference type="NCBI Taxonomy" id="376815"/>
    <lineage>
        <taxon>Bacteria</taxon>
        <taxon>Pseudomonadati</taxon>
        <taxon>Pseudomonadota</taxon>
        <taxon>Betaproteobacteria</taxon>
        <taxon>Burkholderiales</taxon>
        <taxon>Comamonadaceae</taxon>
        <taxon>Variovorax</taxon>
    </lineage>
</organism>
<keyword evidence="2" id="KW-0813">Transport</keyword>
<dbReference type="InterPro" id="IPR030678">
    <property type="entry name" value="Peptide/Ni-bd"/>
</dbReference>
<dbReference type="Pfam" id="PF00496">
    <property type="entry name" value="SBP_bac_5"/>
    <property type="match status" value="1"/>
</dbReference>
<evidence type="ECO:0000259" key="5">
    <source>
        <dbReference type="Pfam" id="PF00496"/>
    </source>
</evidence>
<dbReference type="EMBL" id="JAVDRF010000007">
    <property type="protein sequence ID" value="MDR6537790.1"/>
    <property type="molecule type" value="Genomic_DNA"/>
</dbReference>
<dbReference type="PANTHER" id="PTHR30290:SF9">
    <property type="entry name" value="OLIGOPEPTIDE-BINDING PROTEIN APPA"/>
    <property type="match status" value="1"/>
</dbReference>
<dbReference type="PROSITE" id="PS51257">
    <property type="entry name" value="PROKAR_LIPOPROTEIN"/>
    <property type="match status" value="1"/>
</dbReference>
<evidence type="ECO:0000313" key="7">
    <source>
        <dbReference type="Proteomes" id="UP001184230"/>
    </source>
</evidence>
<dbReference type="Gene3D" id="3.90.76.10">
    <property type="entry name" value="Dipeptide-binding Protein, Domain 1"/>
    <property type="match status" value="1"/>
</dbReference>
<comment type="similarity">
    <text evidence="1">Belongs to the bacterial solute-binding protein 5 family.</text>
</comment>
<dbReference type="InterPro" id="IPR000914">
    <property type="entry name" value="SBP_5_dom"/>
</dbReference>
<evidence type="ECO:0000313" key="6">
    <source>
        <dbReference type="EMBL" id="MDR6537790.1"/>
    </source>
</evidence>
<dbReference type="RefSeq" id="WP_309903985.1">
    <property type="nucleotide sequence ID" value="NZ_JAVDRF010000007.1"/>
</dbReference>